<dbReference type="RefSeq" id="WP_143544682.1">
    <property type="nucleotide sequence ID" value="NZ_BMLC01000005.1"/>
</dbReference>
<dbReference type="Proteomes" id="UP000219440">
    <property type="component" value="Unassembled WGS sequence"/>
</dbReference>
<proteinExistence type="predicted"/>
<evidence type="ECO:0000313" key="2">
    <source>
        <dbReference type="EMBL" id="SOE68967.1"/>
    </source>
</evidence>
<protein>
    <submittedName>
        <fullName evidence="2">Uncharacterized protein</fullName>
    </submittedName>
</protein>
<accession>A0A2C8ZTQ4</accession>
<feature type="transmembrane region" description="Helical" evidence="1">
    <location>
        <begin position="6"/>
        <end position="30"/>
    </location>
</feature>
<dbReference type="EMBL" id="OCST01000004">
    <property type="protein sequence ID" value="SOE68967.1"/>
    <property type="molecule type" value="Genomic_DNA"/>
</dbReference>
<dbReference type="AlphaFoldDB" id="A0A2C8ZTQ4"/>
<keyword evidence="1" id="KW-0812">Transmembrane</keyword>
<reference evidence="2 3" key="1">
    <citation type="submission" date="2017-09" db="EMBL/GenBank/DDBJ databases">
        <authorList>
            <person name="Ehlers B."/>
            <person name="Leendertz F.H."/>
        </authorList>
    </citation>
    <scope>NUCLEOTIDE SEQUENCE [LARGE SCALE GENOMIC DNA]</scope>
    <source>
        <strain evidence="2 3">CGMCC 1.05381</strain>
    </source>
</reference>
<evidence type="ECO:0000256" key="1">
    <source>
        <dbReference type="SAM" id="Phobius"/>
    </source>
</evidence>
<keyword evidence="1" id="KW-0472">Membrane</keyword>
<sequence length="130" mass="14376">MSEGIAWWGWLLIWLALGLGSIAMLTLFAWRLFRAGLGLLDDLADLTDKLDILSDAEHTYDLPATNLAVLADPLDVRAREAGRVAARRQRRGARQERRMARAIEIGSVDVASTEWPAALGARRRPPRTGS</sequence>
<name>A0A2C8ZTQ4_9MICO</name>
<keyword evidence="1" id="KW-1133">Transmembrane helix</keyword>
<gene>
    <name evidence="2" type="ORF">SAMN06296378_1878</name>
</gene>
<organism evidence="2 3">
    <name type="scientific">Salinibacterium xinjiangense</name>
    <dbReference type="NCBI Taxonomy" id="386302"/>
    <lineage>
        <taxon>Bacteria</taxon>
        <taxon>Bacillati</taxon>
        <taxon>Actinomycetota</taxon>
        <taxon>Actinomycetes</taxon>
        <taxon>Micrococcales</taxon>
        <taxon>Microbacteriaceae</taxon>
        <taxon>Salinibacterium</taxon>
    </lineage>
</organism>
<evidence type="ECO:0000313" key="3">
    <source>
        <dbReference type="Proteomes" id="UP000219440"/>
    </source>
</evidence>
<keyword evidence="3" id="KW-1185">Reference proteome</keyword>